<keyword evidence="5" id="KW-0547">Nucleotide-binding</keyword>
<reference evidence="9" key="2">
    <citation type="journal article" date="2021" name="PeerJ">
        <title>Extensive microbial diversity within the chicken gut microbiome revealed by metagenomics and culture.</title>
        <authorList>
            <person name="Gilroy R."/>
            <person name="Ravi A."/>
            <person name="Getino M."/>
            <person name="Pursley I."/>
            <person name="Horton D.L."/>
            <person name="Alikhan N.F."/>
            <person name="Baker D."/>
            <person name="Gharbi K."/>
            <person name="Hall N."/>
            <person name="Watson M."/>
            <person name="Adriaenssens E.M."/>
            <person name="Foster-Nyarko E."/>
            <person name="Jarju S."/>
            <person name="Secka A."/>
            <person name="Antonio M."/>
            <person name="Oren A."/>
            <person name="Chaudhuri R.R."/>
            <person name="La Ragione R."/>
            <person name="Hildebrand F."/>
            <person name="Pallen M.J."/>
        </authorList>
    </citation>
    <scope>NUCLEOTIDE SEQUENCE</scope>
    <source>
        <strain evidence="9">ChiBcec7-5410</strain>
    </source>
</reference>
<keyword evidence="3" id="KW-0813">Transport</keyword>
<dbReference type="SUPFAM" id="SSF52540">
    <property type="entry name" value="P-loop containing nucleoside triphosphate hydrolases"/>
    <property type="match status" value="1"/>
</dbReference>
<dbReference type="SMART" id="SM00382">
    <property type="entry name" value="AAA"/>
    <property type="match status" value="1"/>
</dbReference>
<name>A0A9D1H5K7_9FIRM</name>
<reference evidence="9" key="1">
    <citation type="submission" date="2020-10" db="EMBL/GenBank/DDBJ databases">
        <authorList>
            <person name="Gilroy R."/>
        </authorList>
    </citation>
    <scope>NUCLEOTIDE SEQUENCE</scope>
    <source>
        <strain evidence="9">ChiBcec7-5410</strain>
    </source>
</reference>
<dbReference type="GO" id="GO:0016887">
    <property type="term" value="F:ATP hydrolysis activity"/>
    <property type="evidence" value="ECO:0007669"/>
    <property type="project" value="InterPro"/>
</dbReference>
<dbReference type="GO" id="GO:0015833">
    <property type="term" value="P:peptide transport"/>
    <property type="evidence" value="ECO:0007669"/>
    <property type="project" value="InterPro"/>
</dbReference>
<evidence type="ECO:0000256" key="7">
    <source>
        <dbReference type="ARBA" id="ARBA00023136"/>
    </source>
</evidence>
<keyword evidence="7" id="KW-0472">Membrane</keyword>
<dbReference type="AlphaFoldDB" id="A0A9D1H5K7"/>
<evidence type="ECO:0000313" key="10">
    <source>
        <dbReference type="Proteomes" id="UP000824160"/>
    </source>
</evidence>
<feature type="domain" description="ABC transporter" evidence="8">
    <location>
        <begin position="6"/>
        <end position="257"/>
    </location>
</feature>
<dbReference type="Pfam" id="PF08352">
    <property type="entry name" value="oligo_HPY"/>
    <property type="match status" value="1"/>
</dbReference>
<keyword evidence="6 9" id="KW-0067">ATP-binding</keyword>
<comment type="caution">
    <text evidence="9">The sequence shown here is derived from an EMBL/GenBank/DDBJ whole genome shotgun (WGS) entry which is preliminary data.</text>
</comment>
<dbReference type="EMBL" id="DVLW01000069">
    <property type="protein sequence ID" value="HIT94043.1"/>
    <property type="molecule type" value="Genomic_DNA"/>
</dbReference>
<gene>
    <name evidence="9" type="ORF">IAC43_02550</name>
</gene>
<evidence type="ECO:0000256" key="5">
    <source>
        <dbReference type="ARBA" id="ARBA00022741"/>
    </source>
</evidence>
<dbReference type="PROSITE" id="PS00211">
    <property type="entry name" value="ABC_TRANSPORTER_1"/>
    <property type="match status" value="1"/>
</dbReference>
<dbReference type="InterPro" id="IPR013563">
    <property type="entry name" value="Oligopep_ABC_C"/>
</dbReference>
<dbReference type="PANTHER" id="PTHR43297">
    <property type="entry name" value="OLIGOPEPTIDE TRANSPORT ATP-BINDING PROTEIN APPD"/>
    <property type="match status" value="1"/>
</dbReference>
<evidence type="ECO:0000256" key="6">
    <source>
        <dbReference type="ARBA" id="ARBA00022840"/>
    </source>
</evidence>
<dbReference type="PANTHER" id="PTHR43297:SF2">
    <property type="entry name" value="DIPEPTIDE TRANSPORT ATP-BINDING PROTEIN DPPD"/>
    <property type="match status" value="1"/>
</dbReference>
<evidence type="ECO:0000313" key="9">
    <source>
        <dbReference type="EMBL" id="HIT94043.1"/>
    </source>
</evidence>
<dbReference type="Proteomes" id="UP000824160">
    <property type="component" value="Unassembled WGS sequence"/>
</dbReference>
<keyword evidence="4" id="KW-1003">Cell membrane</keyword>
<dbReference type="InterPro" id="IPR003593">
    <property type="entry name" value="AAA+_ATPase"/>
</dbReference>
<dbReference type="CDD" id="cd03257">
    <property type="entry name" value="ABC_NikE_OppD_transporters"/>
    <property type="match status" value="1"/>
</dbReference>
<proteinExistence type="inferred from homology"/>
<dbReference type="NCBIfam" id="TIGR01727">
    <property type="entry name" value="oligo_HPY"/>
    <property type="match status" value="1"/>
</dbReference>
<dbReference type="Gene3D" id="3.40.50.300">
    <property type="entry name" value="P-loop containing nucleotide triphosphate hydrolases"/>
    <property type="match status" value="1"/>
</dbReference>
<comment type="subcellular location">
    <subcellularLocation>
        <location evidence="1">Cell membrane</location>
        <topology evidence="1">Peripheral membrane protein</topology>
    </subcellularLocation>
</comment>
<dbReference type="GO" id="GO:0005524">
    <property type="term" value="F:ATP binding"/>
    <property type="evidence" value="ECO:0007669"/>
    <property type="project" value="UniProtKB-KW"/>
</dbReference>
<dbReference type="GO" id="GO:0005886">
    <property type="term" value="C:plasma membrane"/>
    <property type="evidence" value="ECO:0007669"/>
    <property type="project" value="UniProtKB-SubCell"/>
</dbReference>
<evidence type="ECO:0000256" key="3">
    <source>
        <dbReference type="ARBA" id="ARBA00022448"/>
    </source>
</evidence>
<organism evidence="9 10">
    <name type="scientific">Candidatus Faecivivens stercoripullorum</name>
    <dbReference type="NCBI Taxonomy" id="2840805"/>
    <lineage>
        <taxon>Bacteria</taxon>
        <taxon>Bacillati</taxon>
        <taxon>Bacillota</taxon>
        <taxon>Clostridia</taxon>
        <taxon>Eubacteriales</taxon>
        <taxon>Oscillospiraceae</taxon>
        <taxon>Oscillospiraceae incertae sedis</taxon>
        <taxon>Candidatus Faecivivens</taxon>
    </lineage>
</organism>
<comment type="similarity">
    <text evidence="2">Belongs to the ABC transporter superfamily.</text>
</comment>
<dbReference type="Pfam" id="PF00005">
    <property type="entry name" value="ABC_tran"/>
    <property type="match status" value="1"/>
</dbReference>
<dbReference type="PROSITE" id="PS50893">
    <property type="entry name" value="ABC_TRANSPORTER_2"/>
    <property type="match status" value="1"/>
</dbReference>
<evidence type="ECO:0000256" key="4">
    <source>
        <dbReference type="ARBA" id="ARBA00022475"/>
    </source>
</evidence>
<evidence type="ECO:0000259" key="8">
    <source>
        <dbReference type="PROSITE" id="PS50893"/>
    </source>
</evidence>
<dbReference type="InterPro" id="IPR017871">
    <property type="entry name" value="ABC_transporter-like_CS"/>
</dbReference>
<evidence type="ECO:0000256" key="1">
    <source>
        <dbReference type="ARBA" id="ARBA00004202"/>
    </source>
</evidence>
<dbReference type="InterPro" id="IPR027417">
    <property type="entry name" value="P-loop_NTPase"/>
</dbReference>
<protein>
    <submittedName>
        <fullName evidence="9">ABC transporter ATP-binding protein</fullName>
    </submittedName>
</protein>
<sequence>MKQPILEIKDLAVSFDTYAGEVQAVRGVSFSLSPGETLAIVGESGCGKSVSMQTIMGLLPSPPSRIKSGQILYEGVDLVTKTDKEMEAYRGKEFSMVFQDSMTSLNPTMRVGRQICEGIIKHQHVSRAKAKKIAIDMLRKVGLPNPEQCYRRYPHTMSGGMRQRVMIAMALCCHPKILFADEPTTALDVTMQAQILDLMNNLKKTTGTAIVLVTHDLGVVAQMADRISVMYAGKIVESGTADQIFYNPRHPYTWGLLGSMPSVAQSSNNAKSELMSIPGSPPDLFAPPKGCAFAARCPYAMTACQKVDADTFTADDGHMVRCWLMDSRAPAVTPPVGRHSSQKKEENA</sequence>
<dbReference type="FunFam" id="3.40.50.300:FF:000016">
    <property type="entry name" value="Oligopeptide ABC transporter ATP-binding component"/>
    <property type="match status" value="1"/>
</dbReference>
<dbReference type="InterPro" id="IPR003439">
    <property type="entry name" value="ABC_transporter-like_ATP-bd"/>
</dbReference>
<evidence type="ECO:0000256" key="2">
    <source>
        <dbReference type="ARBA" id="ARBA00005417"/>
    </source>
</evidence>
<accession>A0A9D1H5K7</accession>
<dbReference type="InterPro" id="IPR050388">
    <property type="entry name" value="ABC_Ni/Peptide_Import"/>
</dbReference>